<gene>
    <name evidence="6" type="ORF">MYMAC_005324</name>
</gene>
<dbReference type="GO" id="GO:0006351">
    <property type="term" value="P:DNA-templated transcription"/>
    <property type="evidence" value="ECO:0007669"/>
    <property type="project" value="TreeGrafter"/>
</dbReference>
<dbReference type="GO" id="GO:0043565">
    <property type="term" value="F:sequence-specific DNA binding"/>
    <property type="evidence" value="ECO:0007669"/>
    <property type="project" value="TreeGrafter"/>
</dbReference>
<evidence type="ECO:0000256" key="4">
    <source>
        <dbReference type="ARBA" id="ARBA00023163"/>
    </source>
</evidence>
<comment type="similarity">
    <text evidence="1">Belongs to the LysR transcriptional regulatory family.</text>
</comment>
<dbReference type="PROSITE" id="PS50931">
    <property type="entry name" value="HTH_LYSR"/>
    <property type="match status" value="1"/>
</dbReference>
<dbReference type="SUPFAM" id="SSF46785">
    <property type="entry name" value="Winged helix' DNA-binding domain"/>
    <property type="match status" value="1"/>
</dbReference>
<keyword evidence="4" id="KW-0804">Transcription</keyword>
<keyword evidence="7" id="KW-1185">Reference proteome</keyword>
<dbReference type="EMBL" id="CP022203">
    <property type="protein sequence ID" value="ATB49670.1"/>
    <property type="molecule type" value="Genomic_DNA"/>
</dbReference>
<keyword evidence="3" id="KW-0238">DNA-binding</keyword>
<protein>
    <submittedName>
        <fullName evidence="6">LysR family transcriptional regulator</fullName>
    </submittedName>
</protein>
<dbReference type="InterPro" id="IPR000847">
    <property type="entry name" value="LysR_HTH_N"/>
</dbReference>
<dbReference type="Pfam" id="PF00126">
    <property type="entry name" value="HTH_1"/>
    <property type="match status" value="1"/>
</dbReference>
<dbReference type="OrthoDB" id="5416547at2"/>
<evidence type="ECO:0000313" key="6">
    <source>
        <dbReference type="EMBL" id="ATB49670.1"/>
    </source>
</evidence>
<proteinExistence type="inferred from homology"/>
<name>A0A250K1A2_9BACT</name>
<dbReference type="InterPro" id="IPR058163">
    <property type="entry name" value="LysR-type_TF_proteobact-type"/>
</dbReference>
<keyword evidence="2" id="KW-0805">Transcription regulation</keyword>
<dbReference type="GO" id="GO:0003700">
    <property type="term" value="F:DNA-binding transcription factor activity"/>
    <property type="evidence" value="ECO:0007669"/>
    <property type="project" value="InterPro"/>
</dbReference>
<dbReference type="FunFam" id="1.10.10.10:FF:000001">
    <property type="entry name" value="LysR family transcriptional regulator"/>
    <property type="match status" value="1"/>
</dbReference>
<dbReference type="PANTHER" id="PTHR30537:SF5">
    <property type="entry name" value="HTH-TYPE TRANSCRIPTIONAL ACTIVATOR TTDR-RELATED"/>
    <property type="match status" value="1"/>
</dbReference>
<dbReference type="Gene3D" id="3.40.190.290">
    <property type="match status" value="1"/>
</dbReference>
<dbReference type="InterPro" id="IPR005119">
    <property type="entry name" value="LysR_subst-bd"/>
</dbReference>
<evidence type="ECO:0000256" key="1">
    <source>
        <dbReference type="ARBA" id="ARBA00009437"/>
    </source>
</evidence>
<evidence type="ECO:0000256" key="2">
    <source>
        <dbReference type="ARBA" id="ARBA00023015"/>
    </source>
</evidence>
<accession>A0A250K1A2</accession>
<dbReference type="Proteomes" id="UP000217343">
    <property type="component" value="Chromosome"/>
</dbReference>
<dbReference type="CDD" id="cd08422">
    <property type="entry name" value="PBP2_CrgA_like"/>
    <property type="match status" value="1"/>
</dbReference>
<reference evidence="6 7" key="1">
    <citation type="submission" date="2017-06" db="EMBL/GenBank/DDBJ databases">
        <title>Sequencing and comparative analysis of myxobacterial genomes.</title>
        <authorList>
            <person name="Rupp O."/>
            <person name="Goesmann A."/>
            <person name="Sogaard-Andersen L."/>
        </authorList>
    </citation>
    <scope>NUCLEOTIDE SEQUENCE [LARGE SCALE GENOMIC DNA]</scope>
    <source>
        <strain evidence="6 7">DSM 14697</strain>
    </source>
</reference>
<dbReference type="RefSeq" id="WP_095960148.1">
    <property type="nucleotide sequence ID" value="NZ_CP022203.1"/>
</dbReference>
<dbReference type="Gene3D" id="1.10.10.10">
    <property type="entry name" value="Winged helix-like DNA-binding domain superfamily/Winged helix DNA-binding domain"/>
    <property type="match status" value="1"/>
</dbReference>
<dbReference type="Pfam" id="PF03466">
    <property type="entry name" value="LysR_substrate"/>
    <property type="match status" value="1"/>
</dbReference>
<dbReference type="PANTHER" id="PTHR30537">
    <property type="entry name" value="HTH-TYPE TRANSCRIPTIONAL REGULATOR"/>
    <property type="match status" value="1"/>
</dbReference>
<evidence type="ECO:0000256" key="3">
    <source>
        <dbReference type="ARBA" id="ARBA00023125"/>
    </source>
</evidence>
<dbReference type="AlphaFoldDB" id="A0A250K1A2"/>
<feature type="domain" description="HTH lysR-type" evidence="5">
    <location>
        <begin position="8"/>
        <end position="64"/>
    </location>
</feature>
<dbReference type="SUPFAM" id="SSF53850">
    <property type="entry name" value="Periplasmic binding protein-like II"/>
    <property type="match status" value="1"/>
</dbReference>
<organism evidence="6 7">
    <name type="scientific">Corallococcus macrosporus DSM 14697</name>
    <dbReference type="NCBI Taxonomy" id="1189310"/>
    <lineage>
        <taxon>Bacteria</taxon>
        <taxon>Pseudomonadati</taxon>
        <taxon>Myxococcota</taxon>
        <taxon>Myxococcia</taxon>
        <taxon>Myxococcales</taxon>
        <taxon>Cystobacterineae</taxon>
        <taxon>Myxococcaceae</taxon>
        <taxon>Corallococcus</taxon>
    </lineage>
</organism>
<evidence type="ECO:0000313" key="7">
    <source>
        <dbReference type="Proteomes" id="UP000217343"/>
    </source>
</evidence>
<sequence>MRTIRQADPNAVIAFVEVADRKSFRAAALALGVPKSTLSQRVAALETHLGVRLFSRTTRSVALTDIGASYLHEVAPAITTLRDAEALVGKLQSHPSGRLRMTTPFELGQSVLGEVLATYASRYPDVRVEADCTDRRVNLVEEGYDVAVRIGPMDDSRLIARKLGEPHRLGVFASPAYLQRRGVPHKPRDLVKHRCLAMTGALTPTTWNFRGDTRTTSVSIDPALSVNSFRVLVALAEAGQGLVRLSGIHATAAVAEGRLVEVLQRFAPPPLPLFAVHPSARHVSPAVRAMLQVLTDTFKQPPWTR</sequence>
<evidence type="ECO:0000259" key="5">
    <source>
        <dbReference type="PROSITE" id="PS50931"/>
    </source>
</evidence>
<dbReference type="InterPro" id="IPR036388">
    <property type="entry name" value="WH-like_DNA-bd_sf"/>
</dbReference>
<dbReference type="InterPro" id="IPR036390">
    <property type="entry name" value="WH_DNA-bd_sf"/>
</dbReference>
<dbReference type="KEGG" id="mmas:MYMAC_005324"/>